<dbReference type="Proteomes" id="UP000238413">
    <property type="component" value="Chromosome"/>
</dbReference>
<evidence type="ECO:0000256" key="1">
    <source>
        <dbReference type="SAM" id="MobiDB-lite"/>
    </source>
</evidence>
<organism evidence="2 3">
    <name type="scientific">Streptomyces dengpaensis</name>
    <dbReference type="NCBI Taxonomy" id="2049881"/>
    <lineage>
        <taxon>Bacteria</taxon>
        <taxon>Bacillati</taxon>
        <taxon>Actinomycetota</taxon>
        <taxon>Actinomycetes</taxon>
        <taxon>Kitasatosporales</taxon>
        <taxon>Streptomycetaceae</taxon>
        <taxon>Streptomyces</taxon>
    </lineage>
</organism>
<accession>A0ABM6SRG9</accession>
<sequence length="89" mass="9268">MPTRCRQISARPAFEERGSGGGAPRYGTGRGGGGGKTRLRQARSVPTGRELPLTGSTWPGPGMPRGVPGPVHVCTAVSRQRCLAPIAFL</sequence>
<protein>
    <submittedName>
        <fullName evidence="2">Uncharacterized protein</fullName>
    </submittedName>
</protein>
<feature type="compositionally biased region" description="Gly residues" evidence="1">
    <location>
        <begin position="19"/>
        <end position="36"/>
    </location>
</feature>
<evidence type="ECO:0000313" key="2">
    <source>
        <dbReference type="EMBL" id="AVH57249.1"/>
    </source>
</evidence>
<keyword evidence="3" id="KW-1185">Reference proteome</keyword>
<feature type="region of interest" description="Disordered" evidence="1">
    <location>
        <begin position="1"/>
        <end position="64"/>
    </location>
</feature>
<gene>
    <name evidence="2" type="ORF">C4B68_17340</name>
</gene>
<evidence type="ECO:0000313" key="3">
    <source>
        <dbReference type="Proteomes" id="UP000238413"/>
    </source>
</evidence>
<proteinExistence type="predicted"/>
<name>A0ABM6SRG9_9ACTN</name>
<dbReference type="EMBL" id="CP026652">
    <property type="protein sequence ID" value="AVH57249.1"/>
    <property type="molecule type" value="Genomic_DNA"/>
</dbReference>
<reference evidence="2 3" key="1">
    <citation type="submission" date="2018-02" db="EMBL/GenBank/DDBJ databases">
        <title>Complete genome sequence of Streptomyces dengpaensis, the producer of angucyclines.</title>
        <authorList>
            <person name="Yumei L."/>
        </authorList>
    </citation>
    <scope>NUCLEOTIDE SEQUENCE [LARGE SCALE GENOMIC DNA]</scope>
    <source>
        <strain evidence="2 3">XZHG99</strain>
    </source>
</reference>